<evidence type="ECO:0000256" key="1">
    <source>
        <dbReference type="SAM" id="Phobius"/>
    </source>
</evidence>
<sequence>MLFNLEVAKNLSSEILREIEVLTIQRQYLKARFLGQIIYNEDKNDSNDAAKLYTKLLENSQNNPMWKCQQVSIILSYNIIFILQSIILIATEPINSVSDS</sequence>
<organism evidence="2 3">
    <name type="scientific">Diversispora eburnea</name>
    <dbReference type="NCBI Taxonomy" id="1213867"/>
    <lineage>
        <taxon>Eukaryota</taxon>
        <taxon>Fungi</taxon>
        <taxon>Fungi incertae sedis</taxon>
        <taxon>Mucoromycota</taxon>
        <taxon>Glomeromycotina</taxon>
        <taxon>Glomeromycetes</taxon>
        <taxon>Diversisporales</taxon>
        <taxon>Diversisporaceae</taxon>
        <taxon>Diversispora</taxon>
    </lineage>
</organism>
<accession>A0A9N9FFG2</accession>
<keyword evidence="1" id="KW-0472">Membrane</keyword>
<evidence type="ECO:0000313" key="2">
    <source>
        <dbReference type="EMBL" id="CAG8530461.1"/>
    </source>
</evidence>
<dbReference type="AlphaFoldDB" id="A0A9N9FFG2"/>
<keyword evidence="1" id="KW-0812">Transmembrane</keyword>
<feature type="transmembrane region" description="Helical" evidence="1">
    <location>
        <begin position="71"/>
        <end position="90"/>
    </location>
</feature>
<proteinExistence type="predicted"/>
<evidence type="ECO:0000313" key="3">
    <source>
        <dbReference type="Proteomes" id="UP000789706"/>
    </source>
</evidence>
<keyword evidence="1" id="KW-1133">Transmembrane helix</keyword>
<reference evidence="2" key="1">
    <citation type="submission" date="2021-06" db="EMBL/GenBank/DDBJ databases">
        <authorList>
            <person name="Kallberg Y."/>
            <person name="Tangrot J."/>
            <person name="Rosling A."/>
        </authorList>
    </citation>
    <scope>NUCLEOTIDE SEQUENCE</scope>
    <source>
        <strain evidence="2">AZ414A</strain>
    </source>
</reference>
<dbReference type="EMBL" id="CAJVPK010000599">
    <property type="protein sequence ID" value="CAG8530461.1"/>
    <property type="molecule type" value="Genomic_DNA"/>
</dbReference>
<comment type="caution">
    <text evidence="2">The sequence shown here is derived from an EMBL/GenBank/DDBJ whole genome shotgun (WGS) entry which is preliminary data.</text>
</comment>
<name>A0A9N9FFG2_9GLOM</name>
<gene>
    <name evidence="2" type="ORF">DEBURN_LOCUS6113</name>
</gene>
<protein>
    <submittedName>
        <fullName evidence="2">3019_t:CDS:1</fullName>
    </submittedName>
</protein>
<dbReference type="Proteomes" id="UP000789706">
    <property type="component" value="Unassembled WGS sequence"/>
</dbReference>
<keyword evidence="3" id="KW-1185">Reference proteome</keyword>